<accession>A0ABU7T613</accession>
<dbReference type="EMBL" id="MLBY01000002">
    <property type="protein sequence ID" value="MEE7455973.1"/>
    <property type="molecule type" value="Genomic_DNA"/>
</dbReference>
<evidence type="ECO:0000313" key="2">
    <source>
        <dbReference type="EMBL" id="MEE7455973.1"/>
    </source>
</evidence>
<proteinExistence type="predicted"/>
<sequence>MSKGKGGGGYRSVISGRYVTAKHGKASPHTTVNEAPGPKGSSGGNFRSAVTGRYVTDAHGRRSPNTTERNS</sequence>
<comment type="caution">
    <text evidence="2">The sequence shown here is derived from an EMBL/GenBank/DDBJ whole genome shotgun (WGS) entry which is preliminary data.</text>
</comment>
<keyword evidence="3" id="KW-1185">Reference proteome</keyword>
<name>A0ABU7T613_9HYPH</name>
<organism evidence="2 3">
    <name type="scientific">Methylobacterium radiotolerans</name>
    <dbReference type="NCBI Taxonomy" id="31998"/>
    <lineage>
        <taxon>Bacteria</taxon>
        <taxon>Pseudomonadati</taxon>
        <taxon>Pseudomonadota</taxon>
        <taxon>Alphaproteobacteria</taxon>
        <taxon>Hyphomicrobiales</taxon>
        <taxon>Methylobacteriaceae</taxon>
        <taxon>Methylobacterium</taxon>
    </lineage>
</organism>
<evidence type="ECO:0000256" key="1">
    <source>
        <dbReference type="SAM" id="MobiDB-lite"/>
    </source>
</evidence>
<reference evidence="2 3" key="1">
    <citation type="journal article" date="2012" name="Genet. Mol. Biol.">
        <title>Analysis of 16S rRNA and mxaF genes revealing insights into Methylobacterium niche-specific plant association.</title>
        <authorList>
            <person name="Dourado M.N."/>
            <person name="Andreote F.D."/>
            <person name="Dini-Andreote F."/>
            <person name="Conti R."/>
            <person name="Araujo J.M."/>
            <person name="Araujo W.L."/>
        </authorList>
    </citation>
    <scope>NUCLEOTIDE SEQUENCE [LARGE SCALE GENOMIC DNA]</scope>
    <source>
        <strain evidence="2 3">SR1.6/4</strain>
    </source>
</reference>
<protein>
    <submittedName>
        <fullName evidence="2">Uncharacterized protein</fullName>
    </submittedName>
</protein>
<dbReference type="Proteomes" id="UP001349262">
    <property type="component" value="Unassembled WGS sequence"/>
</dbReference>
<evidence type="ECO:0000313" key="3">
    <source>
        <dbReference type="Proteomes" id="UP001349262"/>
    </source>
</evidence>
<feature type="region of interest" description="Disordered" evidence="1">
    <location>
        <begin position="19"/>
        <end position="71"/>
    </location>
</feature>
<gene>
    <name evidence="2" type="ORF">MRSR164_03860</name>
</gene>